<dbReference type="InterPro" id="IPR036397">
    <property type="entry name" value="RNaseH_sf"/>
</dbReference>
<organism evidence="2 3">
    <name type="scientific">Stegodyphus mimosarum</name>
    <name type="common">African social velvet spider</name>
    <dbReference type="NCBI Taxonomy" id="407821"/>
    <lineage>
        <taxon>Eukaryota</taxon>
        <taxon>Metazoa</taxon>
        <taxon>Ecdysozoa</taxon>
        <taxon>Arthropoda</taxon>
        <taxon>Chelicerata</taxon>
        <taxon>Arachnida</taxon>
        <taxon>Araneae</taxon>
        <taxon>Araneomorphae</taxon>
        <taxon>Entelegynae</taxon>
        <taxon>Eresoidea</taxon>
        <taxon>Eresidae</taxon>
        <taxon>Stegodyphus</taxon>
    </lineage>
</organism>
<accession>A0A087U182</accession>
<gene>
    <name evidence="2" type="ORF">X975_02396</name>
</gene>
<reference evidence="2 3" key="1">
    <citation type="submission" date="2013-11" db="EMBL/GenBank/DDBJ databases">
        <title>Genome sequencing of Stegodyphus mimosarum.</title>
        <authorList>
            <person name="Bechsgaard J."/>
        </authorList>
    </citation>
    <scope>NUCLEOTIDE SEQUENCE [LARGE SCALE GENOMIC DNA]</scope>
</reference>
<dbReference type="OrthoDB" id="4843387at2759"/>
<dbReference type="Pfam" id="PF13358">
    <property type="entry name" value="DDE_3"/>
    <property type="match status" value="1"/>
</dbReference>
<dbReference type="Proteomes" id="UP000054359">
    <property type="component" value="Unassembled WGS sequence"/>
</dbReference>
<keyword evidence="3" id="KW-1185">Reference proteome</keyword>
<dbReference type="STRING" id="407821.A0A087U182"/>
<dbReference type="AlphaFoldDB" id="A0A087U182"/>
<evidence type="ECO:0000313" key="3">
    <source>
        <dbReference type="Proteomes" id="UP000054359"/>
    </source>
</evidence>
<dbReference type="InterPro" id="IPR038717">
    <property type="entry name" value="Tc1-like_DDE_dom"/>
</dbReference>
<dbReference type="EMBL" id="KK117683">
    <property type="protein sequence ID" value="KFM71121.1"/>
    <property type="molecule type" value="Genomic_DNA"/>
</dbReference>
<evidence type="ECO:0000259" key="1">
    <source>
        <dbReference type="Pfam" id="PF13358"/>
    </source>
</evidence>
<proteinExistence type="predicted"/>
<sequence>MLDGRTPLHVFDRGSMTGVKYRDEVLVPYVRLFRGAVGPKFILQDDNARPHRALLVDEFLESEDIRGMDWPARSPDLNPIEHVWDALGRAIATRNPPPRTIPEPKTTLLNVWDQLPQALQLVSSAAFVSDLQTPMSVTPEHASTDCRLGLLIELKFCIRTKYTPGALLPQDVRYNIIPTVQPCTMGFRHIVEKAVGENSQVQKIVSFPKREGEKETSGVNFNGKKTLSSLCLSAASLPQPTCGVSVNSEGETNGLTPPHKQRCLYQLKALKEPADSINTVMASAGRTSYYKGLFPVSSP</sequence>
<feature type="domain" description="Tc1-like transposase DDE" evidence="1">
    <location>
        <begin position="40"/>
        <end position="93"/>
    </location>
</feature>
<dbReference type="GO" id="GO:0003676">
    <property type="term" value="F:nucleic acid binding"/>
    <property type="evidence" value="ECO:0007669"/>
    <property type="project" value="InterPro"/>
</dbReference>
<dbReference type="Gene3D" id="3.30.420.10">
    <property type="entry name" value="Ribonuclease H-like superfamily/Ribonuclease H"/>
    <property type="match status" value="1"/>
</dbReference>
<name>A0A087U182_STEMI</name>
<protein>
    <submittedName>
        <fullName evidence="2">Transposable element Tc3 transposase</fullName>
    </submittedName>
</protein>
<feature type="non-terminal residue" evidence="2">
    <location>
        <position position="299"/>
    </location>
</feature>
<evidence type="ECO:0000313" key="2">
    <source>
        <dbReference type="EMBL" id="KFM71121.1"/>
    </source>
</evidence>